<dbReference type="EMBL" id="CP059572">
    <property type="protein sequence ID" value="QXJ20125.1"/>
    <property type="molecule type" value="Genomic_DNA"/>
</dbReference>
<dbReference type="RefSeq" id="WP_231333175.1">
    <property type="nucleotide sequence ID" value="NZ_CP059572.1"/>
</dbReference>
<evidence type="ECO:0000313" key="1">
    <source>
        <dbReference type="EMBL" id="QXJ20125.1"/>
    </source>
</evidence>
<dbReference type="InterPro" id="IPR006175">
    <property type="entry name" value="YjgF/YER057c/UK114"/>
</dbReference>
<dbReference type="CDD" id="cd00448">
    <property type="entry name" value="YjgF_YER057c_UK114_family"/>
    <property type="match status" value="1"/>
</dbReference>
<dbReference type="PANTHER" id="PTHR11803">
    <property type="entry name" value="2-IMINOBUTANOATE/2-IMINOPROPANOATE DEAMINASE RIDA"/>
    <property type="match status" value="1"/>
</dbReference>
<dbReference type="SUPFAM" id="SSF55298">
    <property type="entry name" value="YjgF-like"/>
    <property type="match status" value="1"/>
</dbReference>
<dbReference type="Pfam" id="PF01042">
    <property type="entry name" value="Ribonuc_L-PSP"/>
    <property type="match status" value="1"/>
</dbReference>
<evidence type="ECO:0000313" key="2">
    <source>
        <dbReference type="Proteomes" id="UP001049518"/>
    </source>
</evidence>
<gene>
    <name evidence="1" type="ORF">AGRA3207_000778</name>
</gene>
<organism evidence="1 2">
    <name type="scientific">Actinomadura graeca</name>
    <dbReference type="NCBI Taxonomy" id="2750812"/>
    <lineage>
        <taxon>Bacteria</taxon>
        <taxon>Bacillati</taxon>
        <taxon>Actinomycetota</taxon>
        <taxon>Actinomycetes</taxon>
        <taxon>Streptosporangiales</taxon>
        <taxon>Thermomonosporaceae</taxon>
        <taxon>Actinomadura</taxon>
    </lineage>
</organism>
<dbReference type="Gene3D" id="3.30.1330.40">
    <property type="entry name" value="RutC-like"/>
    <property type="match status" value="1"/>
</dbReference>
<protein>
    <submittedName>
        <fullName evidence="1">RidA family protein</fullName>
    </submittedName>
</protein>
<dbReference type="InterPro" id="IPR035959">
    <property type="entry name" value="RutC-like_sf"/>
</dbReference>
<proteinExistence type="predicted"/>
<keyword evidence="2" id="KW-1185">Reference proteome</keyword>
<name>A0ABX8QMZ2_9ACTN</name>
<sequence>MGRGEAAGGAITVAGKARPRGRFPHVKRAGDLVFVSGTSSRRPDGTFAGAAADAMGVTDLDIRAQTRAVIENIADLLEAAGGGLADLVNVTAYLVSMNDFGGYNEVYGEFFDEDGPARTTVAVHQLPHPHLLIEIACVAHIPGARTTGKETGA</sequence>
<dbReference type="Proteomes" id="UP001049518">
    <property type="component" value="Chromosome"/>
</dbReference>
<reference evidence="1" key="1">
    <citation type="submission" date="2020-07" db="EMBL/GenBank/DDBJ databases">
        <authorList>
            <person name="Tarantini F.S."/>
            <person name="Hong K.W."/>
            <person name="Chan K.G."/>
        </authorList>
    </citation>
    <scope>NUCLEOTIDE SEQUENCE</scope>
    <source>
        <strain evidence="1">32-07</strain>
    </source>
</reference>
<dbReference type="PANTHER" id="PTHR11803:SF48">
    <property type="entry name" value="2-AMINOMUCONATE DEAMINASE"/>
    <property type="match status" value="1"/>
</dbReference>
<accession>A0ABX8QMZ2</accession>